<dbReference type="SUPFAM" id="SSF52047">
    <property type="entry name" value="RNI-like"/>
    <property type="match status" value="1"/>
</dbReference>
<dbReference type="KEGG" id="dci:103514707"/>
<evidence type="ECO:0000313" key="12">
    <source>
        <dbReference type="RefSeq" id="XP_026683404.1"/>
    </source>
</evidence>
<dbReference type="InterPro" id="IPR032675">
    <property type="entry name" value="LRR_dom_sf"/>
</dbReference>
<feature type="domain" description="Zer-1-like leucine-rich repeats region" evidence="9">
    <location>
        <begin position="220"/>
        <end position="365"/>
    </location>
</feature>
<comment type="similarity">
    <text evidence="1">Belongs to the zyg-11 family.</text>
</comment>
<dbReference type="InterPro" id="IPR016024">
    <property type="entry name" value="ARM-type_fold"/>
</dbReference>
<dbReference type="RefSeq" id="XP_026683404.1">
    <property type="nucleotide sequence ID" value="XM_026827603.1"/>
</dbReference>
<dbReference type="PANTHER" id="PTHR12904">
    <property type="match status" value="1"/>
</dbReference>
<dbReference type="PROSITE" id="PS50176">
    <property type="entry name" value="ARM_REPEAT"/>
    <property type="match status" value="1"/>
</dbReference>
<keyword evidence="10" id="KW-1185">Reference proteome</keyword>
<dbReference type="FunFam" id="1.25.10.10:FF:000111">
    <property type="entry name" value="Protein zer-1 homolog"/>
    <property type="match status" value="1"/>
</dbReference>
<dbReference type="InterPro" id="IPR000225">
    <property type="entry name" value="Armadillo"/>
</dbReference>
<evidence type="ECO:0000313" key="11">
    <source>
        <dbReference type="RefSeq" id="XP_026683403.1"/>
    </source>
</evidence>
<keyword evidence="2" id="KW-0433">Leucine-rich repeat</keyword>
<proteinExistence type="inferred from homology"/>
<dbReference type="GO" id="GO:0031462">
    <property type="term" value="C:Cul2-RING ubiquitin ligase complex"/>
    <property type="evidence" value="ECO:0007669"/>
    <property type="project" value="TreeGrafter"/>
</dbReference>
<dbReference type="SUPFAM" id="SSF48371">
    <property type="entry name" value="ARM repeat"/>
    <property type="match status" value="1"/>
</dbReference>
<evidence type="ECO:0000256" key="7">
    <source>
        <dbReference type="PROSITE-ProRule" id="PRU00259"/>
    </source>
</evidence>
<dbReference type="PaxDb" id="121845-A0A1S3DAI9"/>
<accession>A0A1S3DAI9</accession>
<dbReference type="Pfam" id="PF25013">
    <property type="entry name" value="LRR_Zer-1"/>
    <property type="match status" value="1"/>
</dbReference>
<feature type="domain" description="Protein zer-1 homolog-like C-terminal" evidence="8">
    <location>
        <begin position="434"/>
        <end position="794"/>
    </location>
</feature>
<evidence type="ECO:0000259" key="9">
    <source>
        <dbReference type="Pfam" id="PF25013"/>
    </source>
</evidence>
<keyword evidence="4" id="KW-0833">Ubl conjugation pathway</keyword>
<evidence type="ECO:0000256" key="3">
    <source>
        <dbReference type="ARBA" id="ARBA00022737"/>
    </source>
</evidence>
<evidence type="ECO:0000256" key="4">
    <source>
        <dbReference type="ARBA" id="ARBA00022786"/>
    </source>
</evidence>
<dbReference type="OMA" id="EEAGQTX"/>
<dbReference type="InterPro" id="IPR055142">
    <property type="entry name" value="ZER1-like_C"/>
</dbReference>
<protein>
    <recommendedName>
        <fullName evidence="5">Protein zer-1 homolog</fullName>
    </recommendedName>
    <alternativeName>
        <fullName evidence="6">Zyg-11 homolog B-like protein</fullName>
    </alternativeName>
</protein>
<evidence type="ECO:0000313" key="10">
    <source>
        <dbReference type="Proteomes" id="UP000079169"/>
    </source>
</evidence>
<sequence>MYLTVHRGNEPESLVDQCIRYLLHSVDRFTFKFHDVNKFRCEDVKFRCEDVKFPREISEKFLSMYEKSGGIVIDSFVDTFLTKDITHMKSVKLRNAEVSDSGMQKLLSHHVQELELIKCANVSQASLEVLNMSSDQLYSLSLGPHCSMFPDCLESEVVVGEKQRADDFMMTDFEININGRATSSGSLTYKQRGYILKAPKLRRFSLIGHTLMSQSICTQLYRDMPHLTHLNLSKCMFLFDNKDLSFLAEFKDTLVSLVLFNVSIVKDNLDHICSLPLLRRLDISVSSDYPDYGNYSPNPNDMLSYIIFKLPHLVSLDISGTNLAGRGVAEFSSKGSPDVPYVTTDIPGLASRVDRPLEFLGLYGTKHGASHRHDIPALRVAGDCNEAQLLIAAKAYIDRPEMLQQVLNDLYHIFRYDTCVDIEHALVVVLEALDTHLTERHIQISGSANLFYIVKMKDRPVLSSLTKRHIITTILNGMHMHLEDDTMMRNGCLTLCQFKIPQDVQFDYDRLVRILLHIITEMEHESNSNGSNFVLRIAIYLLNSLACQVDNAHKILLGRLGVIKKMLRLIKDRIEKQRCDDILEVAWSAMWNVTDETAINCARFLNNGGMELFLNCLQYFPEKDELLRNMMGLLGNVAEVKSLRPKLMTSKFIEVFANLVSSKSDGIEVSYNAAGVLSHIASDGPEAWTIRYPAREKVLAKMVEAIERWPIDSERNINYRSFEPIIQLLRVYHTPECQHWSVWALANLTKVYPEKYCQVVEAEGGIELLQNLLDNENVNLRIKSLARLVITNCEAQFKCHK</sequence>
<dbReference type="InterPro" id="IPR056845">
    <property type="entry name" value="LRR_Zer-1"/>
</dbReference>
<dbReference type="Gene3D" id="3.80.10.10">
    <property type="entry name" value="Ribonuclease Inhibitor"/>
    <property type="match status" value="1"/>
</dbReference>
<dbReference type="Proteomes" id="UP000079169">
    <property type="component" value="Unplaced"/>
</dbReference>
<gene>
    <name evidence="11 12" type="primary">LOC103514707</name>
</gene>
<dbReference type="InterPro" id="IPR011989">
    <property type="entry name" value="ARM-like"/>
</dbReference>
<dbReference type="AlphaFoldDB" id="A0A1S3DAI9"/>
<dbReference type="InterPro" id="IPR051341">
    <property type="entry name" value="Zyg-11_UBL_adapter"/>
</dbReference>
<organism evidence="10 12">
    <name type="scientific">Diaphorina citri</name>
    <name type="common">Asian citrus psyllid</name>
    <dbReference type="NCBI Taxonomy" id="121845"/>
    <lineage>
        <taxon>Eukaryota</taxon>
        <taxon>Metazoa</taxon>
        <taxon>Ecdysozoa</taxon>
        <taxon>Arthropoda</taxon>
        <taxon>Hexapoda</taxon>
        <taxon>Insecta</taxon>
        <taxon>Pterygota</taxon>
        <taxon>Neoptera</taxon>
        <taxon>Paraneoptera</taxon>
        <taxon>Hemiptera</taxon>
        <taxon>Sternorrhyncha</taxon>
        <taxon>Psylloidea</taxon>
        <taxon>Psyllidae</taxon>
        <taxon>Diaphorininae</taxon>
        <taxon>Diaphorina</taxon>
    </lineage>
</organism>
<feature type="repeat" description="ARM" evidence="7">
    <location>
        <begin position="651"/>
        <end position="683"/>
    </location>
</feature>
<dbReference type="RefSeq" id="XP_026683403.1">
    <property type="nucleotide sequence ID" value="XM_026827602.1"/>
</dbReference>
<dbReference type="STRING" id="121845.A0A1S3DAI9"/>
<dbReference type="SMART" id="SM00185">
    <property type="entry name" value="ARM"/>
    <property type="match status" value="5"/>
</dbReference>
<dbReference type="Gene3D" id="1.25.10.10">
    <property type="entry name" value="Leucine-rich Repeat Variant"/>
    <property type="match status" value="1"/>
</dbReference>
<evidence type="ECO:0000259" key="8">
    <source>
        <dbReference type="Pfam" id="PF22964"/>
    </source>
</evidence>
<keyword evidence="3" id="KW-0677">Repeat</keyword>
<evidence type="ECO:0000256" key="5">
    <source>
        <dbReference type="ARBA" id="ARBA00067612"/>
    </source>
</evidence>
<evidence type="ECO:0000256" key="6">
    <source>
        <dbReference type="ARBA" id="ARBA00081214"/>
    </source>
</evidence>
<dbReference type="GeneID" id="103514707"/>
<name>A0A1S3DAI9_DIACI</name>
<evidence type="ECO:0000256" key="1">
    <source>
        <dbReference type="ARBA" id="ARBA00009420"/>
    </source>
</evidence>
<evidence type="ECO:0000256" key="2">
    <source>
        <dbReference type="ARBA" id="ARBA00022614"/>
    </source>
</evidence>
<dbReference type="Pfam" id="PF22964">
    <property type="entry name" value="ZER1-like_2nd"/>
    <property type="match status" value="1"/>
</dbReference>
<dbReference type="PANTHER" id="PTHR12904:SF23">
    <property type="entry name" value="PROTEIN ZER-1 HOMOLOG"/>
    <property type="match status" value="1"/>
</dbReference>
<reference evidence="11 12" key="1">
    <citation type="submission" date="2025-04" db="UniProtKB">
        <authorList>
            <consortium name="RefSeq"/>
        </authorList>
    </citation>
    <scope>IDENTIFICATION</scope>
</reference>